<evidence type="ECO:0000256" key="1">
    <source>
        <dbReference type="ARBA" id="ARBA00023125"/>
    </source>
</evidence>
<dbReference type="PROSITE" id="PS50943">
    <property type="entry name" value="HTH_CROC1"/>
    <property type="match status" value="1"/>
</dbReference>
<dbReference type="GO" id="GO:0003677">
    <property type="term" value="F:DNA binding"/>
    <property type="evidence" value="ECO:0007669"/>
    <property type="project" value="UniProtKB-KW"/>
</dbReference>
<proteinExistence type="predicted"/>
<dbReference type="PATRIC" id="fig|270351.10.peg.7385"/>
<dbReference type="SUPFAM" id="SSF47413">
    <property type="entry name" value="lambda repressor-like DNA-binding domains"/>
    <property type="match status" value="1"/>
</dbReference>
<keyword evidence="3" id="KW-0614">Plasmid</keyword>
<dbReference type="KEGG" id="maqu:Maq22A_2p42365"/>
<dbReference type="Gene3D" id="1.10.260.40">
    <property type="entry name" value="lambda repressor-like DNA-binding domains"/>
    <property type="match status" value="1"/>
</dbReference>
<sequence length="117" mass="13045">MSDIITLDALRRSFDDTESVTVLPPLHPGEVLREEFMVPLGLTAGAVAKALNLPRSRIERIVKEEIGISTDTALRLGRYFRTSHLFWLNLQTRFESETLLSEIGAELEGIQPVPEAA</sequence>
<geneLocation type="plasmid" evidence="4">
    <name>pMaq22A_2p DNA</name>
</geneLocation>
<evidence type="ECO:0000313" key="4">
    <source>
        <dbReference type="Proteomes" id="UP000061432"/>
    </source>
</evidence>
<dbReference type="PANTHER" id="PTHR36924">
    <property type="entry name" value="ANTITOXIN HIGA-1"/>
    <property type="match status" value="1"/>
</dbReference>
<evidence type="ECO:0000259" key="2">
    <source>
        <dbReference type="PROSITE" id="PS50943"/>
    </source>
</evidence>
<feature type="domain" description="HTH cro/C1-type" evidence="2">
    <location>
        <begin position="40"/>
        <end position="87"/>
    </location>
</feature>
<accession>A0A0C6FXD0</accession>
<dbReference type="OrthoDB" id="3174593at2"/>
<dbReference type="Proteomes" id="UP000061432">
    <property type="component" value="Plasmid pMaq22A_2p"/>
</dbReference>
<reference evidence="3 4" key="1">
    <citation type="journal article" date="2015" name="Genome Announc.">
        <title>Complete Genome Sequence of Methylobacterium aquaticum Strain 22A, Isolated from Racomitrium japonicum Moss.</title>
        <authorList>
            <person name="Tani A."/>
            <person name="Ogura Y."/>
            <person name="Hayashi T."/>
            <person name="Kimbara K."/>
        </authorList>
    </citation>
    <scope>NUCLEOTIDE SEQUENCE [LARGE SCALE GENOMIC DNA]</scope>
    <source>
        <strain evidence="3 4">MA-22A</strain>
        <plasmid evidence="4">Plasmid pMaq22A_2p DNA</plasmid>
    </source>
</reference>
<dbReference type="RefSeq" id="WP_060851243.1">
    <property type="nucleotide sequence ID" value="NZ_AP014706.1"/>
</dbReference>
<name>A0A0C6FXD0_9HYPH</name>
<dbReference type="InterPro" id="IPR001387">
    <property type="entry name" value="Cro/C1-type_HTH"/>
</dbReference>
<dbReference type="EMBL" id="AP014706">
    <property type="protein sequence ID" value="BAQ50209.1"/>
    <property type="molecule type" value="Genomic_DNA"/>
</dbReference>
<keyword evidence="1" id="KW-0238">DNA-binding</keyword>
<dbReference type="InterPro" id="IPR013430">
    <property type="entry name" value="Toxin_antidote_HigA"/>
</dbReference>
<gene>
    <name evidence="3" type="primary">vapI</name>
    <name evidence="3" type="ORF">Maq22A_2p42365</name>
</gene>
<dbReference type="NCBIfam" id="TIGR02607">
    <property type="entry name" value="antidote_HigA"/>
    <property type="match status" value="1"/>
</dbReference>
<evidence type="ECO:0000313" key="3">
    <source>
        <dbReference type="EMBL" id="BAQ50209.1"/>
    </source>
</evidence>
<protein>
    <submittedName>
        <fullName evidence="3">XRE family transcriptional regulator</fullName>
    </submittedName>
</protein>
<dbReference type="PANTHER" id="PTHR36924:SF1">
    <property type="entry name" value="ANTITOXIN HIGA-1"/>
    <property type="match status" value="1"/>
</dbReference>
<reference evidence="4" key="2">
    <citation type="submission" date="2015-01" db="EMBL/GenBank/DDBJ databases">
        <title>Complete genome sequence of Methylobacterium aquaticum strain 22A.</title>
        <authorList>
            <person name="Tani A."/>
            <person name="Ogura Y."/>
            <person name="Hayashi T."/>
        </authorList>
    </citation>
    <scope>NUCLEOTIDE SEQUENCE [LARGE SCALE GENOMIC DNA]</scope>
    <source>
        <strain evidence="4">MA-22A</strain>
        <plasmid evidence="4">Plasmid pMaq22A_2p DNA</plasmid>
    </source>
</reference>
<organism evidence="3 4">
    <name type="scientific">Methylobacterium aquaticum</name>
    <dbReference type="NCBI Taxonomy" id="270351"/>
    <lineage>
        <taxon>Bacteria</taxon>
        <taxon>Pseudomonadati</taxon>
        <taxon>Pseudomonadota</taxon>
        <taxon>Alphaproteobacteria</taxon>
        <taxon>Hyphomicrobiales</taxon>
        <taxon>Methylobacteriaceae</taxon>
        <taxon>Methylobacterium</taxon>
    </lineage>
</organism>
<dbReference type="InterPro" id="IPR010982">
    <property type="entry name" value="Lambda_DNA-bd_dom_sf"/>
</dbReference>
<dbReference type="AlphaFoldDB" id="A0A0C6FXD0"/>